<dbReference type="InterPro" id="IPR000477">
    <property type="entry name" value="RT_dom"/>
</dbReference>
<keyword evidence="3" id="KW-0548">Nucleotidyltransferase</keyword>
<keyword evidence="3" id="KW-0695">RNA-directed DNA polymerase</keyword>
<reference evidence="3 4" key="1">
    <citation type="submission" date="2019-06" db="EMBL/GenBank/DDBJ databases">
        <title>New taxonomy in bacterial strain CC-CFT640, isolated from vineyard.</title>
        <authorList>
            <person name="Lin S.-Y."/>
            <person name="Tsai C.-F."/>
            <person name="Young C.-C."/>
        </authorList>
    </citation>
    <scope>NUCLEOTIDE SEQUENCE [LARGE SCALE GENOMIC DNA]</scope>
    <source>
        <strain evidence="3 4">CC-CFT640</strain>
    </source>
</reference>
<dbReference type="CDD" id="cd01651">
    <property type="entry name" value="RT_G2_intron"/>
    <property type="match status" value="1"/>
</dbReference>
<keyword evidence="3" id="KW-0808">Transferase</keyword>
<dbReference type="PANTHER" id="PTHR34047:SF8">
    <property type="entry name" value="PROTEIN YKFC"/>
    <property type="match status" value="1"/>
</dbReference>
<keyword evidence="4" id="KW-1185">Reference proteome</keyword>
<sequence length="414" mass="47699">MALSSLHHVIDLEWMLEAWRLTRKDGAPGIDGVVAADYEATLQANLEDLLGRIKSGRYRAPPVRRTYIPKADGTQRPLGIPTLEDKVAQRAIVMVLEAVYEQDFVDCSYGFRPGRSAHQALQDLRNACMDRRLRWVLDVDIRKYFDTISHPHLRAFLDQRVTDGVIRRMIDKWLKAGVLEDGLLQHPTQGSPQGGVVSPLLANIFLHHVLDEWYVKAVRPRMRGPSTLVRYADDFVMAFAAVRDAERVLAVLGKRVAKYGLMLHPEKTRFVDFRPPRSGGDTHPGTGGTTFDFLGFTHVWGKSRRGYDVVRQQTAKSRLARGLAAVDDWCRRHRHRSITEQHRHLTQMARGHYAYYGMSGNFRRVGWYGHELVRVWKKWLSRRDNESTFCWSDMNELLKRLPLPRPSIIHRYTT</sequence>
<dbReference type="InterPro" id="IPR043502">
    <property type="entry name" value="DNA/RNA_pol_sf"/>
</dbReference>
<dbReference type="SUPFAM" id="SSF56672">
    <property type="entry name" value="DNA/RNA polymerases"/>
    <property type="match status" value="1"/>
</dbReference>
<dbReference type="InterPro" id="IPR030931">
    <property type="entry name" value="Group_II_RT_mat"/>
</dbReference>
<evidence type="ECO:0000256" key="1">
    <source>
        <dbReference type="ARBA" id="ARBA00034120"/>
    </source>
</evidence>
<dbReference type="InterPro" id="IPR051083">
    <property type="entry name" value="GrpII_Intron_Splice-Mob/Def"/>
</dbReference>
<dbReference type="RefSeq" id="WP_147848489.1">
    <property type="nucleotide sequence ID" value="NZ_VDUZ01000021.1"/>
</dbReference>
<proteinExistence type="inferred from homology"/>
<dbReference type="Proteomes" id="UP000321638">
    <property type="component" value="Unassembled WGS sequence"/>
</dbReference>
<gene>
    <name evidence="3" type="primary">ltrA</name>
    <name evidence="3" type="ORF">FHP25_18740</name>
</gene>
<dbReference type="AlphaFoldDB" id="A0A5C8PJH2"/>
<comment type="caution">
    <text evidence="3">The sequence shown here is derived from an EMBL/GenBank/DDBJ whole genome shotgun (WGS) entry which is preliminary data.</text>
</comment>
<comment type="similarity">
    <text evidence="1">Belongs to the bacterial reverse transcriptase family.</text>
</comment>
<dbReference type="OrthoDB" id="9793236at2"/>
<evidence type="ECO:0000259" key="2">
    <source>
        <dbReference type="PROSITE" id="PS50878"/>
    </source>
</evidence>
<dbReference type="EC" id="2.7.7.49" evidence="3"/>
<dbReference type="PROSITE" id="PS50878">
    <property type="entry name" value="RT_POL"/>
    <property type="match status" value="1"/>
</dbReference>
<evidence type="ECO:0000313" key="4">
    <source>
        <dbReference type="Proteomes" id="UP000321638"/>
    </source>
</evidence>
<dbReference type="GO" id="GO:0003964">
    <property type="term" value="F:RNA-directed DNA polymerase activity"/>
    <property type="evidence" value="ECO:0007669"/>
    <property type="project" value="UniProtKB-KW"/>
</dbReference>
<dbReference type="Pfam" id="PF00078">
    <property type="entry name" value="RVT_1"/>
    <property type="match status" value="1"/>
</dbReference>
<dbReference type="EMBL" id="VDUZ01000021">
    <property type="protein sequence ID" value="TXL73964.1"/>
    <property type="molecule type" value="Genomic_DNA"/>
</dbReference>
<name>A0A5C8PJH2_9HYPH</name>
<dbReference type="NCBIfam" id="TIGR04416">
    <property type="entry name" value="group_II_RT_mat"/>
    <property type="match status" value="1"/>
</dbReference>
<accession>A0A5C8PJH2</accession>
<feature type="domain" description="Reverse transcriptase" evidence="2">
    <location>
        <begin position="49"/>
        <end position="298"/>
    </location>
</feature>
<protein>
    <submittedName>
        <fullName evidence="3">Group II intron reverse transcriptase/maturase</fullName>
        <ecNumber evidence="3">2.7.7.49</ecNumber>
    </submittedName>
</protein>
<dbReference type="PANTHER" id="PTHR34047">
    <property type="entry name" value="NUCLEAR INTRON MATURASE 1, MITOCHONDRIAL-RELATED"/>
    <property type="match status" value="1"/>
</dbReference>
<organism evidence="3 4">
    <name type="scientific">Vineibacter terrae</name>
    <dbReference type="NCBI Taxonomy" id="2586908"/>
    <lineage>
        <taxon>Bacteria</taxon>
        <taxon>Pseudomonadati</taxon>
        <taxon>Pseudomonadota</taxon>
        <taxon>Alphaproteobacteria</taxon>
        <taxon>Hyphomicrobiales</taxon>
        <taxon>Vineibacter</taxon>
    </lineage>
</organism>
<evidence type="ECO:0000313" key="3">
    <source>
        <dbReference type="EMBL" id="TXL73964.1"/>
    </source>
</evidence>